<dbReference type="InterPro" id="IPR036412">
    <property type="entry name" value="HAD-like_sf"/>
</dbReference>
<sequence length="214" mass="23347">MVVLWDLDGTIQDSESLAKEGTRHGFRTVLGRVPTSVELAQLVGRPVPVVYKEWFGDELAQRILEVGTRFYEERAHKIPIFLGIADVLSRLKATSVMGVVSSKRRGHVLRELESQQLLALFDVIVAQEDTARHKPDPAPLLLAAQRLGVPTKDSVYIGDQPTDILAAAAAGMRSIAALWSDNRVSRFEGAPPTAIAHAPSDVVAVLSQMTHHMG</sequence>
<dbReference type="AlphaFoldDB" id="A0A7Y0Q4N2"/>
<dbReference type="PANTHER" id="PTHR43434:SF1">
    <property type="entry name" value="PHOSPHOGLYCOLATE PHOSPHATASE"/>
    <property type="match status" value="1"/>
</dbReference>
<dbReference type="InterPro" id="IPR023198">
    <property type="entry name" value="PGP-like_dom2"/>
</dbReference>
<dbReference type="InterPro" id="IPR023214">
    <property type="entry name" value="HAD_sf"/>
</dbReference>
<dbReference type="EMBL" id="JABBVZ010000092">
    <property type="protein sequence ID" value="NMP24211.1"/>
    <property type="molecule type" value="Genomic_DNA"/>
</dbReference>
<gene>
    <name evidence="1" type="ORF">HIJ39_17910</name>
</gene>
<name>A0A7Y0Q4N2_9FIRM</name>
<dbReference type="SFLD" id="SFLDS00003">
    <property type="entry name" value="Haloacid_Dehalogenase"/>
    <property type="match status" value="1"/>
</dbReference>
<proteinExistence type="predicted"/>
<dbReference type="SFLD" id="SFLDG01129">
    <property type="entry name" value="C1.5:_HAD__Beta-PGM__Phosphata"/>
    <property type="match status" value="1"/>
</dbReference>
<dbReference type="PANTHER" id="PTHR43434">
    <property type="entry name" value="PHOSPHOGLYCOLATE PHOSPHATASE"/>
    <property type="match status" value="1"/>
</dbReference>
<keyword evidence="1" id="KW-0378">Hydrolase</keyword>
<dbReference type="NCBIfam" id="TIGR01549">
    <property type="entry name" value="HAD-SF-IA-v1"/>
    <property type="match status" value="1"/>
</dbReference>
<evidence type="ECO:0000313" key="2">
    <source>
        <dbReference type="Proteomes" id="UP000533476"/>
    </source>
</evidence>
<protein>
    <submittedName>
        <fullName evidence="1">HAD family hydrolase</fullName>
    </submittedName>
</protein>
<reference evidence="1 2" key="1">
    <citation type="submission" date="2020-04" db="EMBL/GenBank/DDBJ databases">
        <authorList>
            <person name="Zhang R."/>
            <person name="Schippers A."/>
        </authorList>
    </citation>
    <scope>NUCLEOTIDE SEQUENCE [LARGE SCALE GENOMIC DNA]</scope>
    <source>
        <strain evidence="1 2">DSM 109850</strain>
    </source>
</reference>
<dbReference type="GO" id="GO:0006281">
    <property type="term" value="P:DNA repair"/>
    <property type="evidence" value="ECO:0007669"/>
    <property type="project" value="TreeGrafter"/>
</dbReference>
<dbReference type="Proteomes" id="UP000533476">
    <property type="component" value="Unassembled WGS sequence"/>
</dbReference>
<dbReference type="Gene3D" id="1.10.150.240">
    <property type="entry name" value="Putative phosphatase, domain 2"/>
    <property type="match status" value="1"/>
</dbReference>
<dbReference type="SUPFAM" id="SSF56784">
    <property type="entry name" value="HAD-like"/>
    <property type="match status" value="1"/>
</dbReference>
<organism evidence="1 2">
    <name type="scientific">Sulfobacillus harzensis</name>
    <dbReference type="NCBI Taxonomy" id="2729629"/>
    <lineage>
        <taxon>Bacteria</taxon>
        <taxon>Bacillati</taxon>
        <taxon>Bacillota</taxon>
        <taxon>Clostridia</taxon>
        <taxon>Eubacteriales</taxon>
        <taxon>Clostridiales Family XVII. Incertae Sedis</taxon>
        <taxon>Sulfobacillus</taxon>
    </lineage>
</organism>
<dbReference type="GO" id="GO:0008967">
    <property type="term" value="F:phosphoglycolate phosphatase activity"/>
    <property type="evidence" value="ECO:0007669"/>
    <property type="project" value="TreeGrafter"/>
</dbReference>
<dbReference type="Pfam" id="PF13419">
    <property type="entry name" value="HAD_2"/>
    <property type="match status" value="1"/>
</dbReference>
<dbReference type="InterPro" id="IPR006439">
    <property type="entry name" value="HAD-SF_hydro_IA"/>
</dbReference>
<dbReference type="InterPro" id="IPR041492">
    <property type="entry name" value="HAD_2"/>
</dbReference>
<dbReference type="Gene3D" id="3.40.50.1000">
    <property type="entry name" value="HAD superfamily/HAD-like"/>
    <property type="match status" value="1"/>
</dbReference>
<comment type="caution">
    <text evidence="1">The sequence shown here is derived from an EMBL/GenBank/DDBJ whole genome shotgun (WGS) entry which is preliminary data.</text>
</comment>
<dbReference type="InterPro" id="IPR050155">
    <property type="entry name" value="HAD-like_hydrolase_sf"/>
</dbReference>
<evidence type="ECO:0000313" key="1">
    <source>
        <dbReference type="EMBL" id="NMP24211.1"/>
    </source>
</evidence>
<keyword evidence="2" id="KW-1185">Reference proteome</keyword>
<accession>A0A7Y0Q4N2</accession>
<dbReference type="NCBIfam" id="TIGR01509">
    <property type="entry name" value="HAD-SF-IA-v3"/>
    <property type="match status" value="1"/>
</dbReference>